<proteinExistence type="predicted"/>
<evidence type="ECO:0000313" key="1">
    <source>
        <dbReference type="EMBL" id="KAL2750678.1"/>
    </source>
</evidence>
<dbReference type="AlphaFoldDB" id="A0ABD2D2U3"/>
<keyword evidence="2" id="KW-1185">Reference proteome</keyword>
<dbReference type="Proteomes" id="UP001607303">
    <property type="component" value="Unassembled WGS sequence"/>
</dbReference>
<sequence>IEICGPFGARRILLVFLFGLWSTRGYDVSAIYRQSDRSESGPRILDALKSDVSTISPIFQRYVEKLVAPLVNGIFQYLSHDRCEMNDRDSGRIKDFPIFHVAEILGSSNRVNHEGVQRLPDISLTGFPTERAGSTILLPVQNTGPGRDSLTPKDFLRNIRFARKCHSRGTMVIGALSRFPGQRQREKDGFAFTRGQTALSVR</sequence>
<feature type="non-terminal residue" evidence="1">
    <location>
        <position position="1"/>
    </location>
</feature>
<gene>
    <name evidence="1" type="ORF">V1477_000781</name>
</gene>
<accession>A0ABD2D2U3</accession>
<evidence type="ECO:0000313" key="2">
    <source>
        <dbReference type="Proteomes" id="UP001607303"/>
    </source>
</evidence>
<dbReference type="EMBL" id="JAYRBN010000008">
    <property type="protein sequence ID" value="KAL2750678.1"/>
    <property type="molecule type" value="Genomic_DNA"/>
</dbReference>
<comment type="caution">
    <text evidence="1">The sequence shown here is derived from an EMBL/GenBank/DDBJ whole genome shotgun (WGS) entry which is preliminary data.</text>
</comment>
<reference evidence="1 2" key="1">
    <citation type="journal article" date="2024" name="Ann. Entomol. Soc. Am.">
        <title>Genomic analyses of the southern and eastern yellowjacket wasps (Hymenoptera: Vespidae) reveal evolutionary signatures of social life.</title>
        <authorList>
            <person name="Catto M.A."/>
            <person name="Caine P.B."/>
            <person name="Orr S.E."/>
            <person name="Hunt B.G."/>
            <person name="Goodisman M.A.D."/>
        </authorList>
    </citation>
    <scope>NUCLEOTIDE SEQUENCE [LARGE SCALE GENOMIC DNA]</scope>
    <source>
        <strain evidence="1">232</strain>
        <tissue evidence="1">Head and thorax</tissue>
    </source>
</reference>
<organism evidence="1 2">
    <name type="scientific">Vespula maculifrons</name>
    <name type="common">Eastern yellow jacket</name>
    <name type="synonym">Wasp</name>
    <dbReference type="NCBI Taxonomy" id="7453"/>
    <lineage>
        <taxon>Eukaryota</taxon>
        <taxon>Metazoa</taxon>
        <taxon>Ecdysozoa</taxon>
        <taxon>Arthropoda</taxon>
        <taxon>Hexapoda</taxon>
        <taxon>Insecta</taxon>
        <taxon>Pterygota</taxon>
        <taxon>Neoptera</taxon>
        <taxon>Endopterygota</taxon>
        <taxon>Hymenoptera</taxon>
        <taxon>Apocrita</taxon>
        <taxon>Aculeata</taxon>
        <taxon>Vespoidea</taxon>
        <taxon>Vespidae</taxon>
        <taxon>Vespinae</taxon>
        <taxon>Vespula</taxon>
    </lineage>
</organism>
<protein>
    <submittedName>
        <fullName evidence="1">Uncharacterized protein</fullName>
    </submittedName>
</protein>
<name>A0ABD2D2U3_VESMC</name>